<organism evidence="3 4">
    <name type="scientific">Pseudomonas amygdali pv. tabaci</name>
    <name type="common">Pseudomonas syringae pv. tabaci</name>
    <dbReference type="NCBI Taxonomy" id="322"/>
    <lineage>
        <taxon>Bacteria</taxon>
        <taxon>Pseudomonadati</taxon>
        <taxon>Pseudomonadota</taxon>
        <taxon>Gammaproteobacteria</taxon>
        <taxon>Pseudomonadales</taxon>
        <taxon>Pseudomonadaceae</taxon>
        <taxon>Pseudomonas</taxon>
        <taxon>Pseudomonas amygdali</taxon>
    </lineage>
</organism>
<dbReference type="InterPro" id="IPR011010">
    <property type="entry name" value="DNA_brk_join_enz"/>
</dbReference>
<protein>
    <recommendedName>
        <fullName evidence="2">Tyr recombinase domain-containing protein</fullName>
    </recommendedName>
</protein>
<dbReference type="RefSeq" id="WP_157976346.1">
    <property type="nucleotide sequence ID" value="NZ_QPCR01000001.1"/>
</dbReference>
<dbReference type="Gene3D" id="1.10.443.10">
    <property type="entry name" value="Intergrase catalytic core"/>
    <property type="match status" value="1"/>
</dbReference>
<dbReference type="GO" id="GO:0003677">
    <property type="term" value="F:DNA binding"/>
    <property type="evidence" value="ECO:0007669"/>
    <property type="project" value="InterPro"/>
</dbReference>
<accession>A0A3M6GMR5</accession>
<evidence type="ECO:0000259" key="2">
    <source>
        <dbReference type="Pfam" id="PF00589"/>
    </source>
</evidence>
<name>A0A3M6GMR5_PSEAJ</name>
<dbReference type="CDD" id="cd00397">
    <property type="entry name" value="DNA_BRE_C"/>
    <property type="match status" value="1"/>
</dbReference>
<evidence type="ECO:0000256" key="1">
    <source>
        <dbReference type="ARBA" id="ARBA00023172"/>
    </source>
</evidence>
<proteinExistence type="predicted"/>
<sequence>MIFWADGSPWREANIWLCQQAFNQALDIKTVHSKASSLLTYARWLEDTEFSWFSFPERRDERCLDRYRGALILMRNEGTVAPSTASAKMRVVVQFYNWLLTSKLITPERDLWTTRSVGVSYFNRQGFERILQVVTTDLAIPNRQLRKALPAEGVWPVSVEDREKILDCAEVNCPLEIYYILLIGFYTGMRIQTITDLKTQTILQATPHPLNKNISIIRVGPGASPAVSTKFSITGIIEIPSELLERLKNYVFSASRIRRANKASGKNQDLVFLTKHGNPYARRGLDTSTAINVAMYNLRRIGQRQGIVALSDFSFHQTRATFATELAVFALSVNPAGAIDMVRQALLQRDESSALHYIKFAQNASISSAAANKFTRRFLDGPNE</sequence>
<dbReference type="InterPro" id="IPR002104">
    <property type="entry name" value="Integrase_catalytic"/>
</dbReference>
<dbReference type="GO" id="GO:0015074">
    <property type="term" value="P:DNA integration"/>
    <property type="evidence" value="ECO:0007669"/>
    <property type="project" value="InterPro"/>
</dbReference>
<dbReference type="EMBL" id="RBVA01000669">
    <property type="protein sequence ID" value="RMV94101.1"/>
    <property type="molecule type" value="Genomic_DNA"/>
</dbReference>
<evidence type="ECO:0000313" key="4">
    <source>
        <dbReference type="Proteomes" id="UP000271531"/>
    </source>
</evidence>
<dbReference type="GO" id="GO:0006310">
    <property type="term" value="P:DNA recombination"/>
    <property type="evidence" value="ECO:0007669"/>
    <property type="project" value="UniProtKB-KW"/>
</dbReference>
<gene>
    <name evidence="3" type="ORF">ALP03_200013</name>
</gene>
<keyword evidence="1" id="KW-0233">DNA recombination</keyword>
<dbReference type="AlphaFoldDB" id="A0A3M6GMR5"/>
<dbReference type="SUPFAM" id="SSF56349">
    <property type="entry name" value="DNA breaking-rejoining enzymes"/>
    <property type="match status" value="1"/>
</dbReference>
<feature type="domain" description="Tyr recombinase" evidence="2">
    <location>
        <begin position="161"/>
        <end position="327"/>
    </location>
</feature>
<dbReference type="Pfam" id="PF00589">
    <property type="entry name" value="Phage_integrase"/>
    <property type="match status" value="1"/>
</dbReference>
<comment type="caution">
    <text evidence="3">The sequence shown here is derived from an EMBL/GenBank/DDBJ whole genome shotgun (WGS) entry which is preliminary data.</text>
</comment>
<evidence type="ECO:0000313" key="3">
    <source>
        <dbReference type="EMBL" id="RMV94101.1"/>
    </source>
</evidence>
<dbReference type="Proteomes" id="UP000271531">
    <property type="component" value="Unassembled WGS sequence"/>
</dbReference>
<reference evidence="3 4" key="1">
    <citation type="submission" date="2018-08" db="EMBL/GenBank/DDBJ databases">
        <title>Recombination of ecologically and evolutionarily significant loci maintains genetic cohesion in the Pseudomonas syringae species complex.</title>
        <authorList>
            <person name="Dillon M."/>
            <person name="Thakur S."/>
            <person name="Almeida R.N.D."/>
            <person name="Weir B.S."/>
            <person name="Guttman D.S."/>
        </authorList>
    </citation>
    <scope>NUCLEOTIDE SEQUENCE [LARGE SCALE GENOMIC DNA]</scope>
    <source>
        <strain evidence="3 4">ICMP 4525</strain>
    </source>
</reference>
<dbReference type="InterPro" id="IPR013762">
    <property type="entry name" value="Integrase-like_cat_sf"/>
</dbReference>